<keyword evidence="6 12" id="KW-0378">Hydrolase</keyword>
<keyword evidence="2" id="KW-0031">Aminopeptidase</keyword>
<dbReference type="PROSITE" id="PS51257">
    <property type="entry name" value="PROKAR_LIPOPROTEIN"/>
    <property type="match status" value="1"/>
</dbReference>
<dbReference type="RefSeq" id="WP_274189184.1">
    <property type="nucleotide sequence ID" value="NZ_BAABHN010000062.1"/>
</dbReference>
<dbReference type="PANTHER" id="PTHR12147:SF26">
    <property type="entry name" value="PEPTIDASE M28 DOMAIN-CONTAINING PROTEIN"/>
    <property type="match status" value="1"/>
</dbReference>
<feature type="signal peptide" evidence="9">
    <location>
        <begin position="1"/>
        <end position="21"/>
    </location>
</feature>
<feature type="domain" description="PA" evidence="10">
    <location>
        <begin position="152"/>
        <end position="241"/>
    </location>
</feature>
<dbReference type="Gene3D" id="3.40.630.10">
    <property type="entry name" value="Zn peptidases"/>
    <property type="match status" value="1"/>
</dbReference>
<comment type="caution">
    <text evidence="12">The sequence shown here is derived from an EMBL/GenBank/DDBJ whole genome shotgun (WGS) entry which is preliminary data.</text>
</comment>
<evidence type="ECO:0000256" key="6">
    <source>
        <dbReference type="ARBA" id="ARBA00022801"/>
    </source>
</evidence>
<dbReference type="InterPro" id="IPR045175">
    <property type="entry name" value="M28_fam"/>
</dbReference>
<dbReference type="InterPro" id="IPR007484">
    <property type="entry name" value="Peptidase_M28"/>
</dbReference>
<dbReference type="CDD" id="cd03876">
    <property type="entry name" value="M28_SGAP_like"/>
    <property type="match status" value="1"/>
</dbReference>
<keyword evidence="5 9" id="KW-0732">Signal</keyword>
<dbReference type="Proteomes" id="UP001595909">
    <property type="component" value="Unassembled WGS sequence"/>
</dbReference>
<sequence>MIASRRSAAALVIVAALALGACGTGGSGGAGTPTPPGTTPPAPSPAAAPTGDPGLPRRLAEQSTGDAAFARLAELQRIADANGGNRAAGSPGYDASVEYVAGELRRAGFRVETPSFPFDTFAVDGESLTVAGAPGPAVTALTYSPSTPPGGVTAPLVVAPDAPADPTPGCEATDYATLPARGAVVLVRRGSCTFTQKQQVAAEVGAAAVLVGNNAPGPLGGTLGSVAEGRLPTGGLLQADFDGLVARGGTPVGLTLATRSATVTTRNVIAQTTTGRGDEVVMSGAHLDSVPQGPGINDNGSGSAAQLELAMRMGGAPPVTNAVRFAWWGAEENGLLGSTAYVQGLTPEARRDIAVLLNSDMLASPNPAYLIYDGDDSDREGAPPGPTGSDGIERTLAAALTATGVSPRGTDFDGRSDYGPFVEAGIPSGGLFTGAEEVKTPEDAALWGGQAGVPFDRCYHQACDTVANIDRVALDRMLDALAVSLGTYAVDLGGPNGVPSREQRQTR</sequence>
<protein>
    <submittedName>
        <fullName evidence="12">M28 family metallopeptidase</fullName>
        <ecNumber evidence="12">3.4.-.-</ecNumber>
    </submittedName>
</protein>
<feature type="domain" description="Peptidase M28" evidence="11">
    <location>
        <begin position="267"/>
        <end position="482"/>
    </location>
</feature>
<dbReference type="SUPFAM" id="SSF53187">
    <property type="entry name" value="Zn-dependent exopeptidases"/>
    <property type="match status" value="1"/>
</dbReference>
<evidence type="ECO:0000256" key="2">
    <source>
        <dbReference type="ARBA" id="ARBA00022438"/>
    </source>
</evidence>
<feature type="region of interest" description="Disordered" evidence="8">
    <location>
        <begin position="26"/>
        <end position="55"/>
    </location>
</feature>
<dbReference type="InterPro" id="IPR003137">
    <property type="entry name" value="PA_domain"/>
</dbReference>
<dbReference type="EC" id="3.4.-.-" evidence="12"/>
<name>A0ABV9RT08_9PSEU</name>
<accession>A0ABV9RT08</accession>
<evidence type="ECO:0000256" key="3">
    <source>
        <dbReference type="ARBA" id="ARBA00022670"/>
    </source>
</evidence>
<evidence type="ECO:0000256" key="4">
    <source>
        <dbReference type="ARBA" id="ARBA00022723"/>
    </source>
</evidence>
<keyword evidence="3" id="KW-0645">Protease</keyword>
<evidence type="ECO:0000256" key="8">
    <source>
        <dbReference type="SAM" id="MobiDB-lite"/>
    </source>
</evidence>
<evidence type="ECO:0000313" key="13">
    <source>
        <dbReference type="Proteomes" id="UP001595909"/>
    </source>
</evidence>
<dbReference type="Pfam" id="PF04389">
    <property type="entry name" value="Peptidase_M28"/>
    <property type="match status" value="1"/>
</dbReference>
<comment type="similarity">
    <text evidence="1">Belongs to the peptidase M28 family. M28A subfamily.</text>
</comment>
<reference evidence="13" key="1">
    <citation type="journal article" date="2019" name="Int. J. Syst. Evol. Microbiol.">
        <title>The Global Catalogue of Microorganisms (GCM) 10K type strain sequencing project: providing services to taxonomists for standard genome sequencing and annotation.</title>
        <authorList>
            <consortium name="The Broad Institute Genomics Platform"/>
            <consortium name="The Broad Institute Genome Sequencing Center for Infectious Disease"/>
            <person name="Wu L."/>
            <person name="Ma J."/>
        </authorList>
    </citation>
    <scope>NUCLEOTIDE SEQUENCE [LARGE SCALE GENOMIC DNA]</scope>
    <source>
        <strain evidence="13">CCUG 50347</strain>
    </source>
</reference>
<gene>
    <name evidence="12" type="ORF">ACFPEL_28720</name>
</gene>
<dbReference type="SUPFAM" id="SSF52025">
    <property type="entry name" value="PA domain"/>
    <property type="match status" value="1"/>
</dbReference>
<feature type="chain" id="PRO_5046438777" evidence="9">
    <location>
        <begin position="22"/>
        <end position="507"/>
    </location>
</feature>
<dbReference type="EMBL" id="JBHSIM010000062">
    <property type="protein sequence ID" value="MFC4836421.1"/>
    <property type="molecule type" value="Genomic_DNA"/>
</dbReference>
<evidence type="ECO:0000313" key="12">
    <source>
        <dbReference type="EMBL" id="MFC4836421.1"/>
    </source>
</evidence>
<dbReference type="Gene3D" id="3.50.30.30">
    <property type="match status" value="1"/>
</dbReference>
<evidence type="ECO:0000259" key="11">
    <source>
        <dbReference type="Pfam" id="PF04389"/>
    </source>
</evidence>
<evidence type="ECO:0000259" key="10">
    <source>
        <dbReference type="Pfam" id="PF02225"/>
    </source>
</evidence>
<keyword evidence="13" id="KW-1185">Reference proteome</keyword>
<keyword evidence="7" id="KW-0862">Zinc</keyword>
<proteinExistence type="inferred from homology"/>
<dbReference type="GO" id="GO:0016787">
    <property type="term" value="F:hydrolase activity"/>
    <property type="evidence" value="ECO:0007669"/>
    <property type="project" value="UniProtKB-KW"/>
</dbReference>
<evidence type="ECO:0000256" key="5">
    <source>
        <dbReference type="ARBA" id="ARBA00022729"/>
    </source>
</evidence>
<dbReference type="PANTHER" id="PTHR12147">
    <property type="entry name" value="METALLOPEPTIDASE M28 FAMILY MEMBER"/>
    <property type="match status" value="1"/>
</dbReference>
<evidence type="ECO:0000256" key="1">
    <source>
        <dbReference type="ARBA" id="ARBA00005957"/>
    </source>
</evidence>
<dbReference type="InterPro" id="IPR046450">
    <property type="entry name" value="PA_dom_sf"/>
</dbReference>
<dbReference type="InterPro" id="IPR041756">
    <property type="entry name" value="M28_SGAP-like"/>
</dbReference>
<organism evidence="12 13">
    <name type="scientific">Actinomycetospora chibensis</name>
    <dbReference type="NCBI Taxonomy" id="663606"/>
    <lineage>
        <taxon>Bacteria</taxon>
        <taxon>Bacillati</taxon>
        <taxon>Actinomycetota</taxon>
        <taxon>Actinomycetes</taxon>
        <taxon>Pseudonocardiales</taxon>
        <taxon>Pseudonocardiaceae</taxon>
        <taxon>Actinomycetospora</taxon>
    </lineage>
</organism>
<keyword evidence="4" id="KW-0479">Metal-binding</keyword>
<evidence type="ECO:0000256" key="7">
    <source>
        <dbReference type="ARBA" id="ARBA00022833"/>
    </source>
</evidence>
<feature type="compositionally biased region" description="Pro residues" evidence="8">
    <location>
        <begin position="33"/>
        <end position="46"/>
    </location>
</feature>
<dbReference type="Pfam" id="PF02225">
    <property type="entry name" value="PA"/>
    <property type="match status" value="1"/>
</dbReference>
<evidence type="ECO:0000256" key="9">
    <source>
        <dbReference type="SAM" id="SignalP"/>
    </source>
</evidence>